<dbReference type="InterPro" id="IPR001452">
    <property type="entry name" value="SH3_domain"/>
</dbReference>
<feature type="domain" description="SH3" evidence="2">
    <location>
        <begin position="3"/>
        <end position="58"/>
    </location>
</feature>
<reference evidence="3 4" key="1">
    <citation type="submission" date="2016-10" db="EMBL/GenBank/DDBJ databases">
        <authorList>
            <person name="de Groot N.N."/>
        </authorList>
    </citation>
    <scope>NUCLEOTIDE SEQUENCE [LARGE SCALE GENOMIC DNA]</scope>
    <source>
        <strain evidence="3 4">DSM 18979</strain>
    </source>
</reference>
<dbReference type="Proteomes" id="UP000199568">
    <property type="component" value="Unassembled WGS sequence"/>
</dbReference>
<protein>
    <submittedName>
        <fullName evidence="3">Variant SH3 domain-containing protein</fullName>
    </submittedName>
</protein>
<evidence type="ECO:0000313" key="3">
    <source>
        <dbReference type="EMBL" id="SET00795.1"/>
    </source>
</evidence>
<gene>
    <name evidence="3" type="ORF">SAMN05660297_01179</name>
</gene>
<dbReference type="InterPro" id="IPR036028">
    <property type="entry name" value="SH3-like_dom_sf"/>
</dbReference>
<evidence type="ECO:0000256" key="1">
    <source>
        <dbReference type="ARBA" id="ARBA00022443"/>
    </source>
</evidence>
<dbReference type="PIRSF" id="PIRSF034961">
    <property type="entry name" value="UCP034961_SH3_2"/>
    <property type="match status" value="1"/>
</dbReference>
<sequence length="116" mass="13550">MKKYRVTKNRKTSSENPISLFKDERVICGEESSEDSDWAGWIYCKSQNNEGWVPKQIINRNEDSGIVLEDYDAREFDIEVDEIIIMDKVLNGWIWGAKKDNLDTKGWVPLNHVEEV</sequence>
<keyword evidence="1" id="KW-0728">SH3 domain</keyword>
<dbReference type="AlphaFoldDB" id="A0A1I0B1T1"/>
<dbReference type="Gene3D" id="2.30.30.40">
    <property type="entry name" value="SH3 Domains"/>
    <property type="match status" value="1"/>
</dbReference>
<proteinExistence type="predicted"/>
<name>A0A1I0B1T1_9FIRM</name>
<dbReference type="OrthoDB" id="1030757at2"/>
<dbReference type="RefSeq" id="WP_090440698.1">
    <property type="nucleotide sequence ID" value="NZ_FOHU01000003.1"/>
</dbReference>
<dbReference type="EMBL" id="FOHU01000003">
    <property type="protein sequence ID" value="SET00795.1"/>
    <property type="molecule type" value="Genomic_DNA"/>
</dbReference>
<organism evidence="3 4">
    <name type="scientific">Natronincola peptidivorans</name>
    <dbReference type="NCBI Taxonomy" id="426128"/>
    <lineage>
        <taxon>Bacteria</taxon>
        <taxon>Bacillati</taxon>
        <taxon>Bacillota</taxon>
        <taxon>Clostridia</taxon>
        <taxon>Peptostreptococcales</taxon>
        <taxon>Natronincolaceae</taxon>
        <taxon>Natronincola</taxon>
    </lineage>
</organism>
<keyword evidence="4" id="KW-1185">Reference proteome</keyword>
<evidence type="ECO:0000259" key="2">
    <source>
        <dbReference type="Pfam" id="PF07653"/>
    </source>
</evidence>
<evidence type="ECO:0000313" key="4">
    <source>
        <dbReference type="Proteomes" id="UP000199568"/>
    </source>
</evidence>
<dbReference type="InterPro" id="IPR014593">
    <property type="entry name" value="UCP034961_SH3_2"/>
</dbReference>
<dbReference type="Pfam" id="PF07653">
    <property type="entry name" value="SH3_2"/>
    <property type="match status" value="1"/>
</dbReference>
<dbReference type="SUPFAM" id="SSF50044">
    <property type="entry name" value="SH3-domain"/>
    <property type="match status" value="2"/>
</dbReference>
<dbReference type="STRING" id="426128.SAMN05660297_01179"/>
<accession>A0A1I0B1T1</accession>